<dbReference type="AlphaFoldDB" id="A0A0F9SA14"/>
<reference evidence="1" key="1">
    <citation type="journal article" date="2015" name="Nature">
        <title>Complex archaea that bridge the gap between prokaryotes and eukaryotes.</title>
        <authorList>
            <person name="Spang A."/>
            <person name="Saw J.H."/>
            <person name="Jorgensen S.L."/>
            <person name="Zaremba-Niedzwiedzka K."/>
            <person name="Martijn J."/>
            <person name="Lind A.E."/>
            <person name="van Eijk R."/>
            <person name="Schleper C."/>
            <person name="Guy L."/>
            <person name="Ettema T.J."/>
        </authorList>
    </citation>
    <scope>NUCLEOTIDE SEQUENCE</scope>
</reference>
<protein>
    <recommendedName>
        <fullName evidence="2">Thiaminase-2/PQQC domain-containing protein</fullName>
    </recommendedName>
</protein>
<organism evidence="1">
    <name type="scientific">marine sediment metagenome</name>
    <dbReference type="NCBI Taxonomy" id="412755"/>
    <lineage>
        <taxon>unclassified sequences</taxon>
        <taxon>metagenomes</taxon>
        <taxon>ecological metagenomes</taxon>
    </lineage>
</organism>
<dbReference type="EMBL" id="LAZR01000737">
    <property type="protein sequence ID" value="KKN59132.1"/>
    <property type="molecule type" value="Genomic_DNA"/>
</dbReference>
<evidence type="ECO:0008006" key="2">
    <source>
        <dbReference type="Google" id="ProtNLM"/>
    </source>
</evidence>
<dbReference type="SUPFAM" id="SSF48613">
    <property type="entry name" value="Heme oxygenase-like"/>
    <property type="match status" value="1"/>
</dbReference>
<accession>A0A0F9SA14</accession>
<dbReference type="InterPro" id="IPR016084">
    <property type="entry name" value="Haem_Oase-like_multi-hlx"/>
</dbReference>
<dbReference type="Gene3D" id="1.20.910.10">
    <property type="entry name" value="Heme oxygenase-like"/>
    <property type="match status" value="1"/>
</dbReference>
<gene>
    <name evidence="1" type="ORF">LCGC14_0544990</name>
</gene>
<sequence>MSDFFNTLKEQTKQEQNYLLAAPIIQRVFKGEASLEEYASFLAQAYHHVKHTVPLMMSVGARLTDEQEWLREAVAEYIEEEIGHQEWVLSDIAACGFDKETVRCSQPQYATEMMVSYAYDSIARKNPLSFFGMVHVLEGTSIALADGAASNIASAVGLSKKAFSYLTSHGALDIEHVKFFENLMNQITNEADQQAILHGAKCFYRLYGDIFRGLDDEPFFKASAQGKLA</sequence>
<evidence type="ECO:0000313" key="1">
    <source>
        <dbReference type="EMBL" id="KKN59132.1"/>
    </source>
</evidence>
<comment type="caution">
    <text evidence="1">The sequence shown here is derived from an EMBL/GenBank/DDBJ whole genome shotgun (WGS) entry which is preliminary data.</text>
</comment>
<name>A0A0F9SA14_9ZZZZ</name>
<dbReference type="Pfam" id="PF14518">
    <property type="entry name" value="Haem_oxygenas_2"/>
    <property type="match status" value="1"/>
</dbReference>
<proteinExistence type="predicted"/>